<dbReference type="Pfam" id="PF22505">
    <property type="entry name" value="RNase_J_b_CASP"/>
    <property type="match status" value="1"/>
</dbReference>
<evidence type="ECO:0000256" key="6">
    <source>
        <dbReference type="ARBA" id="ARBA00022884"/>
    </source>
</evidence>
<name>A0A172YFB4_9GAMM</name>
<keyword evidence="9" id="KW-1185">Reference proteome</keyword>
<dbReference type="InterPro" id="IPR001279">
    <property type="entry name" value="Metallo-B-lactamas"/>
</dbReference>
<dbReference type="Proteomes" id="UP000077875">
    <property type="component" value="Chromosome"/>
</dbReference>
<evidence type="ECO:0000256" key="3">
    <source>
        <dbReference type="ARBA" id="ARBA00022801"/>
    </source>
</evidence>
<dbReference type="KEGG" id="haa:A5892_09430"/>
<dbReference type="InterPro" id="IPR042173">
    <property type="entry name" value="RNase_J_2"/>
</dbReference>
<evidence type="ECO:0000313" key="8">
    <source>
        <dbReference type="EMBL" id="ANF57655.1"/>
    </source>
</evidence>
<dbReference type="GO" id="GO:0004527">
    <property type="term" value="F:exonuclease activity"/>
    <property type="evidence" value="ECO:0007669"/>
    <property type="project" value="UniProtKB-KW"/>
</dbReference>
<dbReference type="PANTHER" id="PTHR43694:SF1">
    <property type="entry name" value="RIBONUCLEASE J"/>
    <property type="match status" value="1"/>
</dbReference>
<keyword evidence="5" id="KW-0269">Exonuclease</keyword>
<dbReference type="CDD" id="cd07714">
    <property type="entry name" value="RNaseJ_MBL-fold"/>
    <property type="match status" value="1"/>
</dbReference>
<keyword evidence="6" id="KW-0694">RNA-binding</keyword>
<accession>A0A172YFB4</accession>
<dbReference type="STRING" id="376489.A5892_09430"/>
<dbReference type="GO" id="GO:0046872">
    <property type="term" value="F:metal ion binding"/>
    <property type="evidence" value="ECO:0007669"/>
    <property type="project" value="UniProtKB-KW"/>
</dbReference>
<dbReference type="InterPro" id="IPR036866">
    <property type="entry name" value="RibonucZ/Hydroxyglut_hydro"/>
</dbReference>
<dbReference type="Pfam" id="PF07521">
    <property type="entry name" value="RMMBL"/>
    <property type="match status" value="1"/>
</dbReference>
<keyword evidence="2" id="KW-0479">Metal-binding</keyword>
<dbReference type="Gene3D" id="3.60.15.10">
    <property type="entry name" value="Ribonuclease Z/Hydroxyacylglutathione hydrolase-like"/>
    <property type="match status" value="1"/>
</dbReference>
<gene>
    <name evidence="8" type="ORF">A5892_09430</name>
</gene>
<proteinExistence type="predicted"/>
<dbReference type="SMART" id="SM00849">
    <property type="entry name" value="Lactamase_B"/>
    <property type="match status" value="1"/>
</dbReference>
<evidence type="ECO:0000313" key="9">
    <source>
        <dbReference type="Proteomes" id="UP000077875"/>
    </source>
</evidence>
<evidence type="ECO:0000259" key="7">
    <source>
        <dbReference type="SMART" id="SM00849"/>
    </source>
</evidence>
<reference evidence="8 9" key="1">
    <citation type="submission" date="2016-04" db="EMBL/GenBank/DDBJ databases">
        <title>Complete Genome Sequence of Halotalea alkalilenta IHB B 13600.</title>
        <authorList>
            <person name="Swarnkar M.K."/>
            <person name="Sharma A."/>
            <person name="Kaushal K."/>
            <person name="Soni R."/>
            <person name="Rana S."/>
            <person name="Singh A.K."/>
            <person name="Gulati A."/>
        </authorList>
    </citation>
    <scope>NUCLEOTIDE SEQUENCE [LARGE SCALE GENOMIC DNA]</scope>
    <source>
        <strain evidence="8 9">IHB B 13600</strain>
    </source>
</reference>
<dbReference type="InterPro" id="IPR055132">
    <property type="entry name" value="RNase_J_b_CASP"/>
</dbReference>
<dbReference type="InterPro" id="IPR011108">
    <property type="entry name" value="RMMBL"/>
</dbReference>
<dbReference type="PANTHER" id="PTHR43694">
    <property type="entry name" value="RIBONUCLEASE J"/>
    <property type="match status" value="1"/>
</dbReference>
<sequence length="515" mass="57014">MNLTLYGSEDRWIAIDCGMMIHQELPGSPLQVPDVEALRQRGITPSALVVTHGHEDHIGAIVWLWPRWGCPIWASPLAAAMLRHRFSQHGLDTGAIQVFQPGDAFEIEPFGVRTLGVTHSIPESCALLITVGKHRLLHTGDWKLDSQPLLGQRIDEALFRGLAPIDLVVGDSTNATVSGHSASEGSVAQALASAIAKCQGRVVVSCFASNLARIHAAGLAARGSNRRVVLAGRAMQRMVQIAKSCGYLEAFPLPVPLKDAGYLPREEVLLIATGSQGEPGAALSRMAQGRHMELELEAGDTVIFSSKIIPGNERAIASLVSALRRRQIEVMDESEHPELHASGHPARDELRTFYGWIKPRYLLPVHGTEEHQRAHLALAHELGIEGDISPRDGDWLRWDGQRVELETRLELAPRLIEQRRSDNRRDSRPVLALVLPVVHDESGWSRVGRLIVDPPLGVEIDEYVLSDWLDERLVDQQARSTRELREFLLDALSHWLFDHGQRVARIHLDIVEVAP</sequence>
<organism evidence="8 9">
    <name type="scientific">Halotalea alkalilenta</name>
    <dbReference type="NCBI Taxonomy" id="376489"/>
    <lineage>
        <taxon>Bacteria</taxon>
        <taxon>Pseudomonadati</taxon>
        <taxon>Pseudomonadota</taxon>
        <taxon>Gammaproteobacteria</taxon>
        <taxon>Oceanospirillales</taxon>
        <taxon>Halomonadaceae</taxon>
        <taxon>Halotalea</taxon>
    </lineage>
</organism>
<dbReference type="RefSeq" id="WP_064122584.1">
    <property type="nucleotide sequence ID" value="NZ_CP015243.1"/>
</dbReference>
<keyword evidence="3 8" id="KW-0378">Hydrolase</keyword>
<evidence type="ECO:0000256" key="5">
    <source>
        <dbReference type="ARBA" id="ARBA00022839"/>
    </source>
</evidence>
<evidence type="ECO:0000256" key="1">
    <source>
        <dbReference type="ARBA" id="ARBA00022722"/>
    </source>
</evidence>
<dbReference type="GO" id="GO:0003723">
    <property type="term" value="F:RNA binding"/>
    <property type="evidence" value="ECO:0007669"/>
    <property type="project" value="UniProtKB-KW"/>
</dbReference>
<evidence type="ECO:0000256" key="4">
    <source>
        <dbReference type="ARBA" id="ARBA00022833"/>
    </source>
</evidence>
<evidence type="ECO:0000256" key="2">
    <source>
        <dbReference type="ARBA" id="ARBA00022723"/>
    </source>
</evidence>
<dbReference type="SUPFAM" id="SSF56281">
    <property type="entry name" value="Metallo-hydrolase/oxidoreductase"/>
    <property type="match status" value="1"/>
</dbReference>
<dbReference type="AlphaFoldDB" id="A0A172YFB4"/>
<dbReference type="Gene3D" id="3.40.50.10710">
    <property type="entry name" value="Metallo-hydrolase/oxidoreductase"/>
    <property type="match status" value="1"/>
</dbReference>
<protein>
    <submittedName>
        <fullName evidence="8">MBL fold metallo-hydrolase</fullName>
    </submittedName>
</protein>
<dbReference type="Pfam" id="PF00753">
    <property type="entry name" value="Lactamase_B"/>
    <property type="match status" value="1"/>
</dbReference>
<keyword evidence="1" id="KW-0540">Nuclease</keyword>
<dbReference type="EMBL" id="CP015243">
    <property type="protein sequence ID" value="ANF57655.1"/>
    <property type="molecule type" value="Genomic_DNA"/>
</dbReference>
<keyword evidence="4" id="KW-0862">Zinc</keyword>
<feature type="domain" description="Metallo-beta-lactamase" evidence="7">
    <location>
        <begin position="1"/>
        <end position="180"/>
    </location>
</feature>